<keyword evidence="3" id="KW-1185">Reference proteome</keyword>
<feature type="compositionally biased region" description="Low complexity" evidence="1">
    <location>
        <begin position="195"/>
        <end position="212"/>
    </location>
</feature>
<dbReference type="EMBL" id="CVQH01000001">
    <property type="protein sequence ID" value="CRJ80544.1"/>
    <property type="molecule type" value="Genomic_DNA"/>
</dbReference>
<name>A0A0G4KCJ9_VERLO</name>
<evidence type="ECO:0000313" key="2">
    <source>
        <dbReference type="EMBL" id="CRJ80544.1"/>
    </source>
</evidence>
<dbReference type="Proteomes" id="UP000044602">
    <property type="component" value="Unassembled WGS sequence"/>
</dbReference>
<dbReference type="AlphaFoldDB" id="A0A0G4KCJ9"/>
<sequence>MHVAPQPRHTPRIRRVAGAPRHALAVLSARVAPVRGLVGLVHDLEGRVPRDLGAHGGGRHAGVEAVGLLGDGDLDAREDALQLGLVGGGLADGVDVDLLDAHAAGDDALDDLHGGVKGLGVEVVGVRGAEHARGNVAGREGADGVAARGGEVGGGAAEGAHEGGAHGGRQDLGVVEMVMGPSTGPRPASSIPRQTAGESAAASSGTADETAS</sequence>
<evidence type="ECO:0000313" key="3">
    <source>
        <dbReference type="Proteomes" id="UP000044602"/>
    </source>
</evidence>
<feature type="region of interest" description="Disordered" evidence="1">
    <location>
        <begin position="139"/>
        <end position="212"/>
    </location>
</feature>
<proteinExistence type="predicted"/>
<organism evidence="2 3">
    <name type="scientific">Verticillium longisporum</name>
    <name type="common">Verticillium dahliae var. longisporum</name>
    <dbReference type="NCBI Taxonomy" id="100787"/>
    <lineage>
        <taxon>Eukaryota</taxon>
        <taxon>Fungi</taxon>
        <taxon>Dikarya</taxon>
        <taxon>Ascomycota</taxon>
        <taxon>Pezizomycotina</taxon>
        <taxon>Sordariomycetes</taxon>
        <taxon>Hypocreomycetidae</taxon>
        <taxon>Glomerellales</taxon>
        <taxon>Plectosphaerellaceae</taxon>
        <taxon>Verticillium</taxon>
    </lineage>
</organism>
<evidence type="ECO:0000256" key="1">
    <source>
        <dbReference type="SAM" id="MobiDB-lite"/>
    </source>
</evidence>
<accession>A0A0G4KCJ9</accession>
<feature type="compositionally biased region" description="Low complexity" evidence="1">
    <location>
        <begin position="139"/>
        <end position="149"/>
    </location>
</feature>
<protein>
    <submittedName>
        <fullName evidence="2">Uncharacterized protein</fullName>
    </submittedName>
</protein>
<reference evidence="2 3" key="1">
    <citation type="submission" date="2015-05" db="EMBL/GenBank/DDBJ databases">
        <authorList>
            <person name="Wang D.B."/>
            <person name="Wang M."/>
        </authorList>
    </citation>
    <scope>NUCLEOTIDE SEQUENCE [LARGE SCALE GENOMIC DNA]</scope>
    <source>
        <strain evidence="2">VL1</strain>
    </source>
</reference>
<gene>
    <name evidence="2" type="ORF">BN1708_000292</name>
</gene>